<sequence length="97" mass="10959">MQIDRFFHWLGEFLGDALRVVVDALSTLFAGLWVAIDRFFDGLARSLGVNPSLINLIVLIIGVWMLYKGTRALVRRAFVGGIVWLFLGLLVLGWLIR</sequence>
<feature type="transmembrane region" description="Helical" evidence="1">
    <location>
        <begin position="48"/>
        <end position="67"/>
    </location>
</feature>
<dbReference type="RefSeq" id="WP_075369005.1">
    <property type="nucleotide sequence ID" value="NZ_MSDQ01000020.1"/>
</dbReference>
<reference evidence="2 3" key="1">
    <citation type="submission" date="2016-12" db="EMBL/GenBank/DDBJ databases">
        <title>Draft genome sequences of strains Salinicola socius SMB35, Salinicola sp. MH3R3-1 and Chromohalobacter sp. SMB17 from the Verkhnekamsk potash mining region of Russia.</title>
        <authorList>
            <person name="Mavrodi D.V."/>
            <person name="Olsson B.E."/>
            <person name="Korsakova E.S."/>
            <person name="Pyankova A."/>
            <person name="Mavrodi O.V."/>
            <person name="Plotnikova E.G."/>
        </authorList>
    </citation>
    <scope>NUCLEOTIDE SEQUENCE [LARGE SCALE GENOMIC DNA]</scope>
    <source>
        <strain evidence="2 3">SMB17</strain>
    </source>
</reference>
<evidence type="ECO:0000256" key="1">
    <source>
        <dbReference type="SAM" id="Phobius"/>
    </source>
</evidence>
<feature type="transmembrane region" description="Helical" evidence="1">
    <location>
        <begin position="17"/>
        <end position="36"/>
    </location>
</feature>
<gene>
    <name evidence="2" type="ORF">BTW10_08330</name>
</gene>
<dbReference type="EMBL" id="MSDQ01000020">
    <property type="protein sequence ID" value="OLO11630.1"/>
    <property type="molecule type" value="Genomic_DNA"/>
</dbReference>
<feature type="transmembrane region" description="Helical" evidence="1">
    <location>
        <begin position="73"/>
        <end position="96"/>
    </location>
</feature>
<evidence type="ECO:0000313" key="3">
    <source>
        <dbReference type="Proteomes" id="UP000186806"/>
    </source>
</evidence>
<accession>A0A1Q8TD80</accession>
<comment type="caution">
    <text evidence="2">The sequence shown here is derived from an EMBL/GenBank/DDBJ whole genome shotgun (WGS) entry which is preliminary data.</text>
</comment>
<keyword evidence="1" id="KW-0472">Membrane</keyword>
<dbReference type="STRING" id="223900.GCA_000821045_01589"/>
<keyword evidence="1" id="KW-0812">Transmembrane</keyword>
<dbReference type="AlphaFoldDB" id="A0A1Q8TD80"/>
<dbReference type="Proteomes" id="UP000186806">
    <property type="component" value="Unassembled WGS sequence"/>
</dbReference>
<keyword evidence="1" id="KW-1133">Transmembrane helix</keyword>
<organism evidence="2 3">
    <name type="scientific">Chromohalobacter japonicus</name>
    <dbReference type="NCBI Taxonomy" id="223900"/>
    <lineage>
        <taxon>Bacteria</taxon>
        <taxon>Pseudomonadati</taxon>
        <taxon>Pseudomonadota</taxon>
        <taxon>Gammaproteobacteria</taxon>
        <taxon>Oceanospirillales</taxon>
        <taxon>Halomonadaceae</taxon>
        <taxon>Chromohalobacter</taxon>
    </lineage>
</organism>
<keyword evidence="3" id="KW-1185">Reference proteome</keyword>
<protein>
    <submittedName>
        <fullName evidence="2">Uncharacterized protein</fullName>
    </submittedName>
</protein>
<name>A0A1Q8TD80_9GAMM</name>
<evidence type="ECO:0000313" key="2">
    <source>
        <dbReference type="EMBL" id="OLO11630.1"/>
    </source>
</evidence>
<proteinExistence type="predicted"/>